<dbReference type="EMBL" id="WIWC01000063">
    <property type="protein sequence ID" value="MQT82759.1"/>
    <property type="molecule type" value="Genomic_DNA"/>
</dbReference>
<protein>
    <submittedName>
        <fullName evidence="1">Uncharacterized protein</fullName>
    </submittedName>
</protein>
<organism evidence="1">
    <name type="scientific">Pseudomonas helleri</name>
    <dbReference type="NCBI Taxonomy" id="1608996"/>
    <lineage>
        <taxon>Bacteria</taxon>
        <taxon>Pseudomonadati</taxon>
        <taxon>Pseudomonadota</taxon>
        <taxon>Gammaproteobacteria</taxon>
        <taxon>Pseudomonadales</taxon>
        <taxon>Pseudomonadaceae</taxon>
        <taxon>Pseudomonas</taxon>
    </lineage>
</organism>
<feature type="non-terminal residue" evidence="1">
    <location>
        <position position="161"/>
    </location>
</feature>
<reference evidence="1" key="1">
    <citation type="submission" date="2019-10" db="EMBL/GenBank/DDBJ databases">
        <title>Evaluation of single-gene subtyping targets for Pseudomonas.</title>
        <authorList>
            <person name="Reichler S.J."/>
            <person name="Orsi R.H."/>
            <person name="Wiedmann M."/>
            <person name="Martin N.H."/>
            <person name="Murphy S.I."/>
        </authorList>
    </citation>
    <scope>NUCLEOTIDE SEQUENCE</scope>
    <source>
        <strain evidence="1">FSL R10-2339</strain>
    </source>
</reference>
<dbReference type="AlphaFoldDB" id="A0A6A7Z632"/>
<accession>A0A6A7Z632</accession>
<evidence type="ECO:0000313" key="1">
    <source>
        <dbReference type="EMBL" id="MQT82759.1"/>
    </source>
</evidence>
<name>A0A6A7Z632_9PSED</name>
<sequence>MKNHALALAVVSAWGLAPQAYSHELAYSKSEQIHVLVEGDAANWCKPEIAITMQRPVWDDQKPLNGLLSKLPFILGQECPSAKVSWKAVDAKGAVYATGVGTATQMGLATLTAAPAVVEAPVAAQTPAPAPVATPVVAPAAAPVAAPVATQAPTEVAAPVA</sequence>
<gene>
    <name evidence="1" type="ORF">GHN86_22245</name>
</gene>
<proteinExistence type="predicted"/>
<comment type="caution">
    <text evidence="1">The sequence shown here is derived from an EMBL/GenBank/DDBJ whole genome shotgun (WGS) entry which is preliminary data.</text>
</comment>